<keyword evidence="5 10" id="KW-0547">Nucleotide-binding</keyword>
<keyword evidence="4" id="KW-0808">Transferase</keyword>
<organism evidence="12 13">
    <name type="scientific">Candidatus Micrarchaeum acidiphilum ARMAN-2</name>
    <dbReference type="NCBI Taxonomy" id="425595"/>
    <lineage>
        <taxon>Archaea</taxon>
        <taxon>Candidatus Micrarchaeota</taxon>
        <taxon>Candidatus Micrarchaeia</taxon>
        <taxon>Candidatus Micrarchaeales</taxon>
        <taxon>Candidatus Micrarchaeaceae</taxon>
        <taxon>Candidatus Micrarchaeum</taxon>
    </lineage>
</organism>
<sequence>MAKKLYMIKLGGGVVSDIATARKPLVDEISRVINEVKAAKDEGGFDLIIGHGSGSFGHIPAHTYRVNEGLVGPESRKGAAITQQVAQELNRIIISEAINAGLDPFPFSPSSFMIADGGVPSEGSAAHIRHAIDRGFVPIVYGDVVMDRKMGVSIASTEKVFSFLARQIGVDRFVLATDVDGVFDKDPRTNPDAKLVRLIDGSNIDSILEHAETNKMKIDVTGGMKTKVLGMHEMVSLSGTEGIIINGKVPGRIRDALLGKDVPGTIVRP</sequence>
<feature type="domain" description="Aspartate/glutamate/uridylate kinase" evidence="11">
    <location>
        <begin position="7"/>
        <end position="246"/>
    </location>
</feature>
<dbReference type="GO" id="GO:0102043">
    <property type="term" value="F:isopentenyl phosphate kinase activity"/>
    <property type="evidence" value="ECO:0007669"/>
    <property type="project" value="UniProtKB-EC"/>
</dbReference>
<evidence type="ECO:0000256" key="4">
    <source>
        <dbReference type="ARBA" id="ARBA00022679"/>
    </source>
</evidence>
<evidence type="ECO:0000256" key="6">
    <source>
        <dbReference type="ARBA" id="ARBA00022777"/>
    </source>
</evidence>
<dbReference type="PANTHER" id="PTHR43654">
    <property type="entry name" value="GLUTAMATE 5-KINASE"/>
    <property type="match status" value="1"/>
</dbReference>
<dbReference type="Proteomes" id="UP000332487">
    <property type="component" value="Unassembled WGS sequence"/>
</dbReference>
<feature type="binding site" evidence="10">
    <location>
        <position position="54"/>
    </location>
    <ligand>
        <name>ATP</name>
        <dbReference type="ChEBI" id="CHEBI:30616"/>
    </ligand>
</feature>
<feature type="binding site" evidence="10">
    <location>
        <position position="178"/>
    </location>
    <ligand>
        <name>ATP</name>
        <dbReference type="ChEBI" id="CHEBI:30616"/>
    </ligand>
</feature>
<name>C7DH41_MICA2</name>
<keyword evidence="6 12" id="KW-0418">Kinase</keyword>
<evidence type="ECO:0000256" key="7">
    <source>
        <dbReference type="ARBA" id="ARBA00022840"/>
    </source>
</evidence>
<protein>
    <recommendedName>
        <fullName evidence="3">Isopentenyl phosphate kinase</fullName>
        <ecNumber evidence="2">2.7.4.26</ecNumber>
    </recommendedName>
</protein>
<evidence type="ECO:0000256" key="8">
    <source>
        <dbReference type="ARBA" id="ARBA00023229"/>
    </source>
</evidence>
<dbReference type="PIRSF" id="PIRSF016496">
    <property type="entry name" value="Kin_FomA"/>
    <property type="match status" value="1"/>
</dbReference>
<evidence type="ECO:0000256" key="5">
    <source>
        <dbReference type="ARBA" id="ARBA00022741"/>
    </source>
</evidence>
<dbReference type="NCBIfam" id="NF040647">
    <property type="entry name" value="IPPK_Arch"/>
    <property type="match status" value="1"/>
</dbReference>
<dbReference type="PANTHER" id="PTHR43654:SF1">
    <property type="entry name" value="ISOPENTENYL PHOSPHATE KINASE"/>
    <property type="match status" value="1"/>
</dbReference>
<dbReference type="EMBL" id="GG697240">
    <property type="protein sequence ID" value="EET89943.1"/>
    <property type="molecule type" value="Genomic_DNA"/>
</dbReference>
<feature type="binding site" evidence="10">
    <location>
        <position position="157"/>
    </location>
    <ligand>
        <name>substrate</name>
    </ligand>
</feature>
<evidence type="ECO:0000259" key="11">
    <source>
        <dbReference type="Pfam" id="PF00696"/>
    </source>
</evidence>
<evidence type="ECO:0000313" key="12">
    <source>
        <dbReference type="EMBL" id="EET89943.1"/>
    </source>
</evidence>
<evidence type="ECO:0000256" key="1">
    <source>
        <dbReference type="ARBA" id="ARBA00010540"/>
    </source>
</evidence>
<feature type="binding site" evidence="10">
    <location>
        <position position="223"/>
    </location>
    <ligand>
        <name>ATP</name>
        <dbReference type="ChEBI" id="CHEBI:30616"/>
    </ligand>
</feature>
<dbReference type="Pfam" id="PF00696">
    <property type="entry name" value="AA_kinase"/>
    <property type="match status" value="1"/>
</dbReference>
<dbReference type="InterPro" id="IPR001048">
    <property type="entry name" value="Asp/Glu/Uridylate_kinase"/>
</dbReference>
<reference evidence="12 13" key="2">
    <citation type="journal article" date="2010" name="Proc. Natl. Acad. Sci. U.S.A.">
        <title>Enigmatic, ultrasmall, uncultivated Archaea.</title>
        <authorList>
            <person name="Baker B.J."/>
            <person name="Comolli L.R."/>
            <person name="Dick G.J."/>
            <person name="Hauser L.J."/>
            <person name="Hyatt D."/>
            <person name="Dill B.D."/>
            <person name="Land M.L."/>
            <person name="Verberkmoes N.C."/>
            <person name="Hettich R.L."/>
            <person name="Banfield J.F."/>
        </authorList>
    </citation>
    <scope>NUCLEOTIDE SEQUENCE [LARGE SCALE GENOMIC DNA]</scope>
    <source>
        <strain evidence="12">ARMAN-2</strain>
    </source>
</reference>
<feature type="binding site" evidence="10">
    <location>
        <position position="58"/>
    </location>
    <ligand>
        <name>substrate</name>
    </ligand>
</feature>
<dbReference type="EC" id="2.7.4.26" evidence="2"/>
<dbReference type="GO" id="GO:0005524">
    <property type="term" value="F:ATP binding"/>
    <property type="evidence" value="ECO:0007669"/>
    <property type="project" value="UniProtKB-KW"/>
</dbReference>
<dbReference type="GO" id="GO:0005829">
    <property type="term" value="C:cytosol"/>
    <property type="evidence" value="ECO:0007669"/>
    <property type="project" value="TreeGrafter"/>
</dbReference>
<comment type="catalytic activity">
    <reaction evidence="9">
        <text>isopentenyl phosphate + ATP = isopentenyl diphosphate + ADP</text>
        <dbReference type="Rhea" id="RHEA:33963"/>
        <dbReference type="ChEBI" id="CHEBI:30616"/>
        <dbReference type="ChEBI" id="CHEBI:65078"/>
        <dbReference type="ChEBI" id="CHEBI:128769"/>
        <dbReference type="ChEBI" id="CHEBI:456216"/>
        <dbReference type="EC" id="2.7.4.26"/>
    </reaction>
</comment>
<dbReference type="InterPro" id="IPR036393">
    <property type="entry name" value="AceGlu_kinase-like_sf"/>
</dbReference>
<dbReference type="Gene3D" id="3.40.1160.10">
    <property type="entry name" value="Acetylglutamate kinase-like"/>
    <property type="match status" value="1"/>
</dbReference>
<reference evidence="12 13" key="1">
    <citation type="journal article" date="2009" name="Genome Biol.">
        <title>Community-wide analysis of microbial genome sequence signatures.</title>
        <authorList>
            <person name="Dick G.J."/>
            <person name="Andersson A.F."/>
            <person name="Baker B.J."/>
            <person name="Simmons S.L."/>
            <person name="Thomas B.C."/>
            <person name="Yelton A.P."/>
            <person name="Banfield J.F."/>
        </authorList>
    </citation>
    <scope>NUCLEOTIDE SEQUENCE [LARGE SCALE GENOMIC DNA]</scope>
    <source>
        <strain evidence="12">ARMAN-2</strain>
    </source>
</reference>
<dbReference type="GO" id="GO:0004349">
    <property type="term" value="F:glutamate 5-kinase activity"/>
    <property type="evidence" value="ECO:0007669"/>
    <property type="project" value="TreeGrafter"/>
</dbReference>
<evidence type="ECO:0000256" key="2">
    <source>
        <dbReference type="ARBA" id="ARBA00012908"/>
    </source>
</evidence>
<evidence type="ECO:0000313" key="13">
    <source>
        <dbReference type="Proteomes" id="UP000332487"/>
    </source>
</evidence>
<accession>C7DH41</accession>
<keyword evidence="13" id="KW-1185">Reference proteome</keyword>
<proteinExistence type="inferred from homology"/>
<dbReference type="GO" id="GO:0008299">
    <property type="term" value="P:isoprenoid biosynthetic process"/>
    <property type="evidence" value="ECO:0007669"/>
    <property type="project" value="UniProtKB-KW"/>
</dbReference>
<evidence type="ECO:0000256" key="9">
    <source>
        <dbReference type="ARBA" id="ARBA00049063"/>
    </source>
</evidence>
<gene>
    <name evidence="12" type="ORF">UNLARM2_0387</name>
</gene>
<evidence type="ECO:0000256" key="3">
    <source>
        <dbReference type="ARBA" id="ARBA00017267"/>
    </source>
</evidence>
<dbReference type="AlphaFoldDB" id="C7DH41"/>
<feature type="binding site" evidence="10">
    <location>
        <position position="227"/>
    </location>
    <ligand>
        <name>ATP</name>
        <dbReference type="ChEBI" id="CHEBI:30616"/>
    </ligand>
</feature>
<dbReference type="InterPro" id="IPR024192">
    <property type="entry name" value="Fosfomycin_R_FomA-type"/>
</dbReference>
<comment type="similarity">
    <text evidence="1">Belongs to the isopentenyl phosphate kinase family.</text>
</comment>
<dbReference type="CDD" id="cd04241">
    <property type="entry name" value="AAK_FomA-like"/>
    <property type="match status" value="1"/>
</dbReference>
<feature type="binding site" evidence="10">
    <location>
        <position position="53"/>
    </location>
    <ligand>
        <name>substrate</name>
    </ligand>
</feature>
<keyword evidence="7 10" id="KW-0067">ATP-binding</keyword>
<keyword evidence="8" id="KW-0414">Isoprene biosynthesis</keyword>
<evidence type="ECO:0000256" key="10">
    <source>
        <dbReference type="PIRSR" id="PIRSR016496-1"/>
    </source>
</evidence>
<dbReference type="SUPFAM" id="SSF53633">
    <property type="entry name" value="Carbamate kinase-like"/>
    <property type="match status" value="1"/>
</dbReference>